<keyword evidence="2" id="KW-1185">Reference proteome</keyword>
<evidence type="ECO:0000313" key="1">
    <source>
        <dbReference type="EMBL" id="QDX94332.1"/>
    </source>
</evidence>
<proteinExistence type="predicted"/>
<dbReference type="EMBL" id="CP033464">
    <property type="protein sequence ID" value="QDX94332.1"/>
    <property type="molecule type" value="Genomic_DNA"/>
</dbReference>
<dbReference type="AlphaFoldDB" id="A0A518VBF5"/>
<reference evidence="1 2" key="1">
    <citation type="submission" date="2018-11" db="EMBL/GenBank/DDBJ databases">
        <title>Phylogenetic determinants of toxin gene distribution in genomes of Brevibacillus laterosporus.</title>
        <authorList>
            <person name="Glare T.R."/>
            <person name="Durrant A."/>
            <person name="Berry C."/>
            <person name="Palma L."/>
            <person name="Ormskirk M."/>
            <person name="Cox M.O."/>
        </authorList>
    </citation>
    <scope>NUCLEOTIDE SEQUENCE [LARGE SCALE GENOMIC DNA]</scope>
    <source>
        <strain evidence="1 2">1821L</strain>
    </source>
</reference>
<accession>A0A518VBF5</accession>
<name>A0A518VBF5_BRELA</name>
<gene>
    <name evidence="1" type="ORF">EEL30_19825</name>
</gene>
<dbReference type="Proteomes" id="UP000319432">
    <property type="component" value="Chromosome"/>
</dbReference>
<sequence>MGKVKLPKEVAESVEKVWDDYSNLPVYLKHFVLTNWNLLQDEYYEEHEIINSYAKDNLVNYAQALVHGYEIEPTPEEELLSVYQMYENVGSAMWIPMTTEGELVCKGIKIAVYKLGYKIEGINA</sequence>
<protein>
    <submittedName>
        <fullName evidence="1">Uncharacterized protein</fullName>
    </submittedName>
</protein>
<organism evidence="1 2">
    <name type="scientific">Brevibacillus laterosporus</name>
    <name type="common">Bacillus laterosporus</name>
    <dbReference type="NCBI Taxonomy" id="1465"/>
    <lineage>
        <taxon>Bacteria</taxon>
        <taxon>Bacillati</taxon>
        <taxon>Bacillota</taxon>
        <taxon>Bacilli</taxon>
        <taxon>Bacillales</taxon>
        <taxon>Paenibacillaceae</taxon>
        <taxon>Brevibacillus</taxon>
    </lineage>
</organism>
<dbReference type="OrthoDB" id="2664453at2"/>
<evidence type="ECO:0000313" key="2">
    <source>
        <dbReference type="Proteomes" id="UP000319432"/>
    </source>
</evidence>